<proteinExistence type="predicted"/>
<dbReference type="Proteomes" id="UP000663834">
    <property type="component" value="Unassembled WGS sequence"/>
</dbReference>
<gene>
    <name evidence="2" type="ORF">KQP761_LOCUS18794</name>
</gene>
<dbReference type="EMBL" id="CAJNOW010009584">
    <property type="protein sequence ID" value="CAF1566433.1"/>
    <property type="molecule type" value="Genomic_DNA"/>
</dbReference>
<name>A0A815Y704_9BILA</name>
<dbReference type="AlphaFoldDB" id="A0A815Y704"/>
<feature type="region of interest" description="Disordered" evidence="1">
    <location>
        <begin position="86"/>
        <end position="106"/>
    </location>
</feature>
<evidence type="ECO:0000256" key="1">
    <source>
        <dbReference type="SAM" id="MobiDB-lite"/>
    </source>
</evidence>
<feature type="region of interest" description="Disordered" evidence="1">
    <location>
        <begin position="1"/>
        <end position="25"/>
    </location>
</feature>
<reference evidence="2" key="1">
    <citation type="submission" date="2021-02" db="EMBL/GenBank/DDBJ databases">
        <authorList>
            <person name="Nowell W R."/>
        </authorList>
    </citation>
    <scope>NUCLEOTIDE SEQUENCE</scope>
</reference>
<organism evidence="2 3">
    <name type="scientific">Rotaria magnacalcarata</name>
    <dbReference type="NCBI Taxonomy" id="392030"/>
    <lineage>
        <taxon>Eukaryota</taxon>
        <taxon>Metazoa</taxon>
        <taxon>Spiralia</taxon>
        <taxon>Gnathifera</taxon>
        <taxon>Rotifera</taxon>
        <taxon>Eurotatoria</taxon>
        <taxon>Bdelloidea</taxon>
        <taxon>Philodinida</taxon>
        <taxon>Philodinidae</taxon>
        <taxon>Rotaria</taxon>
    </lineage>
</organism>
<accession>A0A815Y704</accession>
<feature type="region of interest" description="Disordered" evidence="1">
    <location>
        <begin position="343"/>
        <end position="370"/>
    </location>
</feature>
<protein>
    <submittedName>
        <fullName evidence="2">Uncharacterized protein</fullName>
    </submittedName>
</protein>
<evidence type="ECO:0000313" key="2">
    <source>
        <dbReference type="EMBL" id="CAF1566433.1"/>
    </source>
</evidence>
<sequence length="548" mass="61410">MKTLHDTNNNYGHTASNTTQKQFPTSNLLTNTRQNSNLMNGSLRLNSAAIDSNPNTYPSLLTQNHHQQQTISRTNNDTRKRVYCLDKSSSNSATRPTTSNSNFSTQNIYTNSVQSPANPFLSMFNGNQNQLSSMIQTNLTKFAGNQMLLPGTNNSLFYLQLMNANNMLMQQLLTNENNNLCSTSSKTQPMSTPHVNLPKDTIHSGRNSHILQADSNIFVPKTRPMTQDEIAEHAQLVYQRALQRNQLQQHNDLMKHFYDSSTSSNTTNSTITSINNNQVPSVPSVGNIAGNGKFDMFDTMITSPSSCLSIQEPSVNAALSSLSLVSADDVKIMSSISSTLDPSAPAFIPRRSQSKLHHDDDIETSSSSSDSDFNDFNYLDQFLEEFYNLENQDNNHIIIQKSPSPGTTNIGDEFSNNSNNNNNINQHNIHNDILGQGDTIEQLTCDTIEQLTCEAATAMIEQSSSIKVEKSECQYSIYELLNRYRNPRCHLVLPEWSRLSLILPTVCSMRAQSYKIKRYFAYRRRLNENQELIKDLSVSITANIPVQS</sequence>
<dbReference type="OrthoDB" id="10015732at2759"/>
<feature type="compositionally biased region" description="Polar residues" evidence="1">
    <location>
        <begin position="87"/>
        <end position="106"/>
    </location>
</feature>
<evidence type="ECO:0000313" key="3">
    <source>
        <dbReference type="Proteomes" id="UP000663834"/>
    </source>
</evidence>
<comment type="caution">
    <text evidence="2">The sequence shown here is derived from an EMBL/GenBank/DDBJ whole genome shotgun (WGS) entry which is preliminary data.</text>
</comment>